<evidence type="ECO:0000256" key="4">
    <source>
        <dbReference type="SAM" id="MobiDB-lite"/>
    </source>
</evidence>
<dbReference type="Gene3D" id="2.20.230.10">
    <property type="entry name" value="Resuscitation-promoting factor rpfb"/>
    <property type="match status" value="1"/>
</dbReference>
<dbReference type="InterPro" id="IPR011098">
    <property type="entry name" value="G5_dom"/>
</dbReference>
<dbReference type="Pfam" id="PF07501">
    <property type="entry name" value="G5"/>
    <property type="match status" value="1"/>
</dbReference>
<dbReference type="SMART" id="SM01208">
    <property type="entry name" value="G5"/>
    <property type="match status" value="1"/>
</dbReference>
<reference evidence="6 7" key="1">
    <citation type="submission" date="2016-06" db="EMBL/GenBank/DDBJ databases">
        <title>Complete genome sequence of a saline-alkali tolerant type strain Dietzia timorensis ID05-A0528T.</title>
        <authorList>
            <person name="Wu X."/>
        </authorList>
    </citation>
    <scope>NUCLEOTIDE SEQUENCE [LARGE SCALE GENOMIC DNA]</scope>
    <source>
        <strain evidence="6 7">ID05-A0528</strain>
    </source>
</reference>
<sequence length="402" mass="42949">MTSPLPAEPTRINPDAPEGRKKHRGNRHFHRLRNSNSKFLRVSVAAILATVTIGGVSALELRKDVTVSIDGEDVELTTFKSDVRSALDEAGYKVGENDVITPGLDASLASGDTVSVDRSRPVSLVAESGVIDAQTTAKTVGEFLSENGIDPSALRGGNADDELPLDGSRIEVAVPRVVTIADGNDELHREYVFGNTVREAFERSGTPLGQDDIVLPAADAPILPGMFIRVLRVTHEEEKNLAPIDPPREEIDAPELDEGTEEVVTPGTPGEREEIWTVTKVNGNETERHMTSENTITEPVATTVRVGSKKAAPAAPAVAAGGTVWDELVQCEATGNWNINTGNGFSGGLQFTPSTWQAYGGGQYAPEAWQATREQQIAVAEKVQAAQGWGAWPACTAKMGLR</sequence>
<dbReference type="AlphaFoldDB" id="A0A173LMV4"/>
<proteinExistence type="inferred from homology"/>
<dbReference type="CDD" id="cd13925">
    <property type="entry name" value="RPF"/>
    <property type="match status" value="1"/>
</dbReference>
<dbReference type="GO" id="GO:0016787">
    <property type="term" value="F:hydrolase activity"/>
    <property type="evidence" value="ECO:0007669"/>
    <property type="project" value="UniProtKB-KW"/>
</dbReference>
<evidence type="ECO:0000313" key="6">
    <source>
        <dbReference type="EMBL" id="ANI92994.1"/>
    </source>
</evidence>
<gene>
    <name evidence="6" type="ORF">BJL86_2229</name>
</gene>
<dbReference type="PROSITE" id="PS51109">
    <property type="entry name" value="G5"/>
    <property type="match status" value="1"/>
</dbReference>
<dbReference type="Pfam" id="PF03990">
    <property type="entry name" value="DUF348"/>
    <property type="match status" value="3"/>
</dbReference>
<dbReference type="InterPro" id="IPR007137">
    <property type="entry name" value="DUF348"/>
</dbReference>
<dbReference type="STRING" id="499555.BJL86_2229"/>
<name>A0A173LMV4_9ACTN</name>
<feature type="region of interest" description="Disordered" evidence="4">
    <location>
        <begin position="1"/>
        <end position="26"/>
    </location>
</feature>
<dbReference type="Gene3D" id="1.10.530.10">
    <property type="match status" value="1"/>
</dbReference>
<comment type="similarity">
    <text evidence="1">Belongs to the transglycosylase family. Rpf subfamily.</text>
</comment>
<keyword evidence="3" id="KW-0378">Hydrolase</keyword>
<accession>A0A173LMV4</accession>
<dbReference type="Proteomes" id="UP000186104">
    <property type="component" value="Chromosome"/>
</dbReference>
<evidence type="ECO:0000256" key="1">
    <source>
        <dbReference type="ARBA" id="ARBA00010830"/>
    </source>
</evidence>
<keyword evidence="2" id="KW-0732">Signal</keyword>
<organism evidence="6 7">
    <name type="scientific">Dietzia timorensis</name>
    <dbReference type="NCBI Taxonomy" id="499555"/>
    <lineage>
        <taxon>Bacteria</taxon>
        <taxon>Bacillati</taxon>
        <taxon>Actinomycetota</taxon>
        <taxon>Actinomycetes</taxon>
        <taxon>Mycobacteriales</taxon>
        <taxon>Dietziaceae</taxon>
        <taxon>Dietzia</taxon>
    </lineage>
</organism>
<evidence type="ECO:0000256" key="2">
    <source>
        <dbReference type="ARBA" id="ARBA00022729"/>
    </source>
</evidence>
<dbReference type="RefSeq" id="WP_269447024.1">
    <property type="nucleotide sequence ID" value="NZ_CP015961.1"/>
</dbReference>
<dbReference type="InterPro" id="IPR010618">
    <property type="entry name" value="RPF"/>
</dbReference>
<feature type="domain" description="G5" evidence="5">
    <location>
        <begin position="230"/>
        <end position="310"/>
    </location>
</feature>
<evidence type="ECO:0000256" key="3">
    <source>
        <dbReference type="ARBA" id="ARBA00022801"/>
    </source>
</evidence>
<keyword evidence="7" id="KW-1185">Reference proteome</keyword>
<dbReference type="EMBL" id="CP015961">
    <property type="protein sequence ID" value="ANI92994.1"/>
    <property type="molecule type" value="Genomic_DNA"/>
</dbReference>
<dbReference type="InterPro" id="IPR023346">
    <property type="entry name" value="Lysozyme-like_dom_sf"/>
</dbReference>
<evidence type="ECO:0000259" key="5">
    <source>
        <dbReference type="PROSITE" id="PS51109"/>
    </source>
</evidence>
<dbReference type="Pfam" id="PF06737">
    <property type="entry name" value="Transglycosylas"/>
    <property type="match status" value="1"/>
</dbReference>
<evidence type="ECO:0000313" key="7">
    <source>
        <dbReference type="Proteomes" id="UP000186104"/>
    </source>
</evidence>
<dbReference type="SUPFAM" id="SSF53955">
    <property type="entry name" value="Lysozyme-like"/>
    <property type="match status" value="1"/>
</dbReference>
<dbReference type="KEGG" id="dtm:BJL86_2229"/>
<protein>
    <submittedName>
        <fullName evidence="6">Resuscitation-promoting factor Rpf2</fullName>
    </submittedName>
</protein>